<dbReference type="Gene3D" id="3.30.410.10">
    <property type="entry name" value="Cholesterol Oxidase, domain 2"/>
    <property type="match status" value="1"/>
</dbReference>
<name>A0ABR4PFX9_9HELO</name>
<feature type="domain" description="Glucose-methanol-choline oxidoreductase N-terminal" evidence="5">
    <location>
        <begin position="279"/>
        <end position="293"/>
    </location>
</feature>
<keyword evidence="2" id="KW-0285">Flavoprotein</keyword>
<dbReference type="PROSITE" id="PS00623">
    <property type="entry name" value="GMC_OXRED_1"/>
    <property type="match status" value="1"/>
</dbReference>
<feature type="signal peptide" evidence="3">
    <location>
        <begin position="1"/>
        <end position="18"/>
    </location>
</feature>
<reference evidence="6 7" key="1">
    <citation type="submission" date="2024-06" db="EMBL/GenBank/DDBJ databases">
        <title>Complete genome of Phlyctema vagabunda strain 19-DSS-EL-015.</title>
        <authorList>
            <person name="Fiorenzani C."/>
        </authorList>
    </citation>
    <scope>NUCLEOTIDE SEQUENCE [LARGE SCALE GENOMIC DNA]</scope>
    <source>
        <strain evidence="6 7">19-DSS-EL-015</strain>
    </source>
</reference>
<dbReference type="SUPFAM" id="SSF51905">
    <property type="entry name" value="FAD/NAD(P)-binding domain"/>
    <property type="match status" value="1"/>
</dbReference>
<dbReference type="PROSITE" id="PS00624">
    <property type="entry name" value="GMC_OXRED_2"/>
    <property type="match status" value="1"/>
</dbReference>
<dbReference type="Gene3D" id="3.50.50.60">
    <property type="entry name" value="FAD/NAD(P)-binding domain"/>
    <property type="match status" value="1"/>
</dbReference>
<keyword evidence="2" id="KW-0274">FAD</keyword>
<evidence type="ECO:0000259" key="5">
    <source>
        <dbReference type="PROSITE" id="PS00624"/>
    </source>
</evidence>
<feature type="domain" description="Glucose-methanol-choline oxidoreductase N-terminal" evidence="4">
    <location>
        <begin position="112"/>
        <end position="135"/>
    </location>
</feature>
<comment type="similarity">
    <text evidence="1 2">Belongs to the GMC oxidoreductase family.</text>
</comment>
<sequence length="558" mass="59089">MRFSNYVCLGALSSVALAQSEWTTEQWDRIIVGAGPAGIIVADRMSAAGFKTLLIEGGGPSYGVTGGDLNARRPSWLAGTNLSRVDVPGLYKSIFADGNGLMCGAEVNAYGGCTVGGSSAINAGLYFEPPASDWDLYHPDGWKSTEMDASIQRLYTTQPSTDLPSQDGVRYLQTGYDAAKKWLVDGLQFKDVDINAQADDKTSVFGHPAYDYTNGQRGGPTTSYLQRALQRANFHLQSGTRVVRVERQADQATGVTVLINNIESLINLSATGRVILSGGAIQSPGLLMHSGIGEPTVLSALQTAGKLSPNLTSSEWINSTAIGAGLFDNPNTFIELRGDSVQAYSYVYDNPPAADVQLYLNSRSGPYSFASQTSVFWDTVSHADGTVAGVQGTIDSAGYGDFTDANTITMNVYGTSGLKSSGAVILDSNFVPGPNDKVYYSDPQDATDIASFIFKIFQGLPAAGLTPLNIPQTATQAEIATYITTASDYARGQVQHWSSSCRIGQCVDKNAQVIGMKNLHVVDGSIVAPLTVNPQFGIMAAAERASELILALDGAIIA</sequence>
<dbReference type="SUPFAM" id="SSF54373">
    <property type="entry name" value="FAD-linked reductases, C-terminal domain"/>
    <property type="match status" value="1"/>
</dbReference>
<gene>
    <name evidence="6" type="ORF">PVAG01_06404</name>
</gene>
<dbReference type="InterPro" id="IPR053208">
    <property type="entry name" value="GMC_Oxidoreductase_CD"/>
</dbReference>
<evidence type="ECO:0000313" key="7">
    <source>
        <dbReference type="Proteomes" id="UP001629113"/>
    </source>
</evidence>
<evidence type="ECO:0000259" key="4">
    <source>
        <dbReference type="PROSITE" id="PS00623"/>
    </source>
</evidence>
<dbReference type="PIRSF" id="PIRSF000137">
    <property type="entry name" value="Alcohol_oxidase"/>
    <property type="match status" value="1"/>
</dbReference>
<evidence type="ECO:0000313" key="6">
    <source>
        <dbReference type="EMBL" id="KAL3422248.1"/>
    </source>
</evidence>
<comment type="caution">
    <text evidence="6">The sequence shown here is derived from an EMBL/GenBank/DDBJ whole genome shotgun (WGS) entry which is preliminary data.</text>
</comment>
<dbReference type="InterPro" id="IPR012132">
    <property type="entry name" value="GMC_OxRdtase"/>
</dbReference>
<dbReference type="Pfam" id="PF05199">
    <property type="entry name" value="GMC_oxred_C"/>
    <property type="match status" value="1"/>
</dbReference>
<protein>
    <submittedName>
        <fullName evidence="6">Fungal cellulose binding domain-containing protein</fullName>
    </submittedName>
</protein>
<dbReference type="InterPro" id="IPR007867">
    <property type="entry name" value="GMC_OxRtase_C"/>
</dbReference>
<keyword evidence="3" id="KW-0732">Signal</keyword>
<dbReference type="InterPro" id="IPR036188">
    <property type="entry name" value="FAD/NAD-bd_sf"/>
</dbReference>
<feature type="chain" id="PRO_5047326203" evidence="3">
    <location>
        <begin position="19"/>
        <end position="558"/>
    </location>
</feature>
<dbReference type="PANTHER" id="PTHR47190:SF1">
    <property type="entry name" value="GLUCOSE-METHANOL-CHOLINE OXIDOREDUCTASE N-TERMINAL DOMAIN-CONTAINING PROTEIN"/>
    <property type="match status" value="1"/>
</dbReference>
<dbReference type="Proteomes" id="UP001629113">
    <property type="component" value="Unassembled WGS sequence"/>
</dbReference>
<keyword evidence="7" id="KW-1185">Reference proteome</keyword>
<proteinExistence type="inferred from homology"/>
<evidence type="ECO:0000256" key="2">
    <source>
        <dbReference type="RuleBase" id="RU003968"/>
    </source>
</evidence>
<evidence type="ECO:0000256" key="3">
    <source>
        <dbReference type="SAM" id="SignalP"/>
    </source>
</evidence>
<organism evidence="6 7">
    <name type="scientific">Phlyctema vagabunda</name>
    <dbReference type="NCBI Taxonomy" id="108571"/>
    <lineage>
        <taxon>Eukaryota</taxon>
        <taxon>Fungi</taxon>
        <taxon>Dikarya</taxon>
        <taxon>Ascomycota</taxon>
        <taxon>Pezizomycotina</taxon>
        <taxon>Leotiomycetes</taxon>
        <taxon>Helotiales</taxon>
        <taxon>Dermateaceae</taxon>
        <taxon>Phlyctema</taxon>
    </lineage>
</organism>
<dbReference type="InterPro" id="IPR000172">
    <property type="entry name" value="GMC_OxRdtase_N"/>
</dbReference>
<evidence type="ECO:0000256" key="1">
    <source>
        <dbReference type="ARBA" id="ARBA00010790"/>
    </source>
</evidence>
<dbReference type="PANTHER" id="PTHR47190">
    <property type="entry name" value="DEHYDROGENASE, PUTATIVE-RELATED"/>
    <property type="match status" value="1"/>
</dbReference>
<dbReference type="EMBL" id="JBFCZG010000005">
    <property type="protein sequence ID" value="KAL3422248.1"/>
    <property type="molecule type" value="Genomic_DNA"/>
</dbReference>
<accession>A0ABR4PFX9</accession>
<dbReference type="Pfam" id="PF00732">
    <property type="entry name" value="GMC_oxred_N"/>
    <property type="match status" value="1"/>
</dbReference>